<organism evidence="11 12">
    <name type="scientific">Companilactobacillus pabuli</name>
    <dbReference type="NCBI Taxonomy" id="2714036"/>
    <lineage>
        <taxon>Bacteria</taxon>
        <taxon>Bacillati</taxon>
        <taxon>Bacillota</taxon>
        <taxon>Bacilli</taxon>
        <taxon>Lactobacillales</taxon>
        <taxon>Lactobacillaceae</taxon>
        <taxon>Companilactobacillus</taxon>
    </lineage>
</organism>
<dbReference type="GO" id="GO:0005886">
    <property type="term" value="C:plasma membrane"/>
    <property type="evidence" value="ECO:0007669"/>
    <property type="project" value="UniProtKB-SubCell"/>
</dbReference>
<evidence type="ECO:0000313" key="12">
    <source>
        <dbReference type="Proteomes" id="UP000514410"/>
    </source>
</evidence>
<dbReference type="KEGG" id="cpab:G6534_05355"/>
<feature type="transmembrane region" description="Helical" evidence="8">
    <location>
        <begin position="20"/>
        <end position="37"/>
    </location>
</feature>
<evidence type="ECO:0000256" key="3">
    <source>
        <dbReference type="ARBA" id="ARBA00022692"/>
    </source>
</evidence>
<dbReference type="Pfam" id="PF02687">
    <property type="entry name" value="FtsX"/>
    <property type="match status" value="2"/>
</dbReference>
<dbReference type="InterPro" id="IPR038766">
    <property type="entry name" value="Membrane_comp_ABC_pdt"/>
</dbReference>
<evidence type="ECO:0000256" key="1">
    <source>
        <dbReference type="ARBA" id="ARBA00004651"/>
    </source>
</evidence>
<feature type="transmembrane region" description="Helical" evidence="8">
    <location>
        <begin position="950"/>
        <end position="970"/>
    </location>
</feature>
<protein>
    <submittedName>
        <fullName evidence="11">FtsX-like permease family protein</fullName>
    </submittedName>
</protein>
<feature type="domain" description="ABC3 transporter permease C-terminal" evidence="9">
    <location>
        <begin position="1184"/>
        <end position="1301"/>
    </location>
</feature>
<dbReference type="PANTHER" id="PTHR30287">
    <property type="entry name" value="MEMBRANE COMPONENT OF PREDICTED ABC SUPERFAMILY METABOLITE UPTAKE TRANSPORTER"/>
    <property type="match status" value="1"/>
</dbReference>
<keyword evidence="2" id="KW-1003">Cell membrane</keyword>
<feature type="transmembrane region" description="Helical" evidence="8">
    <location>
        <begin position="829"/>
        <end position="852"/>
    </location>
</feature>
<evidence type="ECO:0000256" key="4">
    <source>
        <dbReference type="ARBA" id="ARBA00022989"/>
    </source>
</evidence>
<name>A0A7L7KWD0_9LACO</name>
<dbReference type="EMBL" id="CP049366">
    <property type="protein sequence ID" value="QMT84081.1"/>
    <property type="molecule type" value="Genomic_DNA"/>
</dbReference>
<evidence type="ECO:0000256" key="5">
    <source>
        <dbReference type="ARBA" id="ARBA00023136"/>
    </source>
</evidence>
<feature type="domain" description="ABC3 transporter permease C-terminal" evidence="9">
    <location>
        <begin position="783"/>
        <end position="905"/>
    </location>
</feature>
<keyword evidence="3 8" id="KW-0812">Transmembrane</keyword>
<dbReference type="InterPro" id="IPR025857">
    <property type="entry name" value="MacB_PCD"/>
</dbReference>
<feature type="coiled-coil region" evidence="6">
    <location>
        <begin position="558"/>
        <end position="620"/>
    </location>
</feature>
<keyword evidence="12" id="KW-1185">Reference proteome</keyword>
<comment type="subcellular location">
    <subcellularLocation>
        <location evidence="1">Cell membrane</location>
        <topology evidence="1">Multi-pass membrane protein</topology>
    </subcellularLocation>
</comment>
<keyword evidence="5 8" id="KW-0472">Membrane</keyword>
<evidence type="ECO:0000259" key="9">
    <source>
        <dbReference type="Pfam" id="PF02687"/>
    </source>
</evidence>
<feature type="transmembrane region" description="Helical" evidence="8">
    <location>
        <begin position="872"/>
        <end position="897"/>
    </location>
</feature>
<evidence type="ECO:0000259" key="10">
    <source>
        <dbReference type="Pfam" id="PF12704"/>
    </source>
</evidence>
<dbReference type="Proteomes" id="UP000514410">
    <property type="component" value="Chromosome"/>
</dbReference>
<feature type="transmembrane region" description="Helical" evidence="8">
    <location>
        <begin position="1175"/>
        <end position="1200"/>
    </location>
</feature>
<dbReference type="RefSeq" id="WP_182083230.1">
    <property type="nucleotide sequence ID" value="NZ_CP049366.1"/>
</dbReference>
<sequence>MKKILFKDILNSIRDSKGRFLSIFFLILLGTFAYVGLKAAGPDMRRTADSFSQKMNVADENIISTWGLNKSDQKKINSTDDVKNVEYGYFQDNEIADTTKSLRLFSKPQKISQYNIESGRLPRNNREIALDYSQKKSYSLGNKIKFNKVKEDNILKQNKYTIVGFVKSSENTDATDLGSSTTGTGTLDGYGVLTADSFKSKLFTIARMTFKDTASLNKTSQLYKNRLKKHEKEIKSTMKVQAKERLTVTKKKQQKKIDDGWRKIAKAQNQLTSSKNQLIKASSDISKGKKEIEENQDELNSAVSKGQEKLNSGIQQIASGKEEIKSAREELAEAQAQLSQGKDELQSDWQKLLSAKQELVSGKETLDESQKDLVDANKEIQEFENELLTATKQLNTATKSLDEKQQQFDQAQAEITNQKNVLKNSQNQITTSQNEINKESSALENEKSKYSSDVRESTQELSNDSAALNEAKNNLSKTNDEVTDLSQQLQDDKTKQSSTTIEQLQKNLQAEENTQKDIKTKITVLQQENTKDQSKADVAKKEYQSFIENKYTPSMSVIEKKQTELTAMQTQLNQSKEKLDSYQATLDNEQKEINSGQQELIQEKNTLDQSQNLLTEKNQEYQNGLKQYIEGKRSYNSNLLDYFNGLNEWMVGFETLKNGSKEYLENLESYKKGNSELKQSEAELAEGKQTLFQEKEKNQQKIDAANVELMNSEKEYQADLAEFNKQEEKANKKINKNKRKLTKSQKTLTNLQAPVYSVENHEEMDSGYKSFVDSSSRIDILSNIFPVFLFAVAALVSLTTMTRFVEEERLNIGIYKALGYSNGDVKKKFIIYGLASSILGTIAGSILGHTLLPKVIYDVYADGTSFPEVDLAFYPGYTIIGLTVAILCTVVSTYVVISKNLNENPAELLLPKPPKEGSRILLERISPLWKRMSFNYKITARNLFRYKKRMFMTIFGVAGCMALLITAFGIKDSISGITERQSQQILKYDLLVSKENRLNNRQEKSINSLMNNKNIKSSANIFYQELTSTAATDGSTQSITSIVTDDSKKFDHYISLKDANSFKSLPLTNKGIVISKKLAKIMNVKVGQKIKLRNEKNQIFKATVSGITEMYLGHFAFMNGKAYQHIFHKRYHPNSSLVKLKSNSKASKNAMSALFMKNNGIDGVVQSNDSEDGSIAGLTQITLILVIGASLLALIVIYTLSNINVSERIRELSTIKVLGFYDNEVTMYIYRETIILSILGILVGMLAGAKLSEFITSLLPTDEVLFDTTVRWTNFGISTLITMGITIGLMFIVHFKIKKIDMLDALKSVD</sequence>
<reference evidence="11 12" key="1">
    <citation type="submission" date="2020-02" db="EMBL/GenBank/DDBJ databases">
        <title>Complete Genome Sequence of Lactobacillus sp. NFFJ11 Isolated from animal feed.</title>
        <authorList>
            <person name="Jung J.Y."/>
        </authorList>
    </citation>
    <scope>NUCLEOTIDE SEQUENCE [LARGE SCALE GENOMIC DNA]</scope>
    <source>
        <strain evidence="11 12">NFFJ11</strain>
    </source>
</reference>
<feature type="domain" description="MacB-like periplasmic core" evidence="10">
    <location>
        <begin position="951"/>
        <end position="1144"/>
    </location>
</feature>
<dbReference type="PANTHER" id="PTHR30287:SF1">
    <property type="entry name" value="INNER MEMBRANE PROTEIN"/>
    <property type="match status" value="1"/>
</dbReference>
<gene>
    <name evidence="11" type="ORF">G6534_05355</name>
</gene>
<feature type="compositionally biased region" description="Polar residues" evidence="7">
    <location>
        <begin position="424"/>
        <end position="443"/>
    </location>
</feature>
<feature type="coiled-coil region" evidence="6">
    <location>
        <begin position="677"/>
        <end position="744"/>
    </location>
</feature>
<evidence type="ECO:0000256" key="8">
    <source>
        <dbReference type="SAM" id="Phobius"/>
    </source>
</evidence>
<feature type="transmembrane region" description="Helical" evidence="8">
    <location>
        <begin position="1234"/>
        <end position="1252"/>
    </location>
</feature>
<feature type="transmembrane region" description="Helical" evidence="8">
    <location>
        <begin position="1272"/>
        <end position="1293"/>
    </location>
</feature>
<keyword evidence="4 8" id="KW-1133">Transmembrane helix</keyword>
<proteinExistence type="predicted"/>
<dbReference type="Pfam" id="PF12704">
    <property type="entry name" value="MacB_PCD"/>
    <property type="match status" value="1"/>
</dbReference>
<dbReference type="InterPro" id="IPR003838">
    <property type="entry name" value="ABC3_permease_C"/>
</dbReference>
<feature type="compositionally biased region" description="Polar residues" evidence="7">
    <location>
        <begin position="459"/>
        <end position="477"/>
    </location>
</feature>
<evidence type="ECO:0000256" key="6">
    <source>
        <dbReference type="SAM" id="Coils"/>
    </source>
</evidence>
<evidence type="ECO:0000256" key="2">
    <source>
        <dbReference type="ARBA" id="ARBA00022475"/>
    </source>
</evidence>
<feature type="transmembrane region" description="Helical" evidence="8">
    <location>
        <begin position="784"/>
        <end position="805"/>
    </location>
</feature>
<evidence type="ECO:0000313" key="11">
    <source>
        <dbReference type="EMBL" id="QMT84081.1"/>
    </source>
</evidence>
<feature type="region of interest" description="Disordered" evidence="7">
    <location>
        <begin position="424"/>
        <end position="500"/>
    </location>
</feature>
<dbReference type="Gene3D" id="1.10.287.1490">
    <property type="match status" value="1"/>
</dbReference>
<feature type="compositionally biased region" description="Basic and acidic residues" evidence="7">
    <location>
        <begin position="444"/>
        <end position="458"/>
    </location>
</feature>
<accession>A0A7L7KWD0</accession>
<keyword evidence="6" id="KW-0175">Coiled coil</keyword>
<evidence type="ECO:0000256" key="7">
    <source>
        <dbReference type="SAM" id="MobiDB-lite"/>
    </source>
</evidence>